<evidence type="ECO:0000313" key="2">
    <source>
        <dbReference type="Proteomes" id="UP000054776"/>
    </source>
</evidence>
<accession>A0A0V1AWJ3</accession>
<dbReference type="InParanoid" id="A0A0V1AWJ3"/>
<keyword evidence="2" id="KW-1185">Reference proteome</keyword>
<proteinExistence type="predicted"/>
<name>A0A0V1AWJ3_TRISP</name>
<dbReference type="EMBL" id="JYDH01000179">
    <property type="protein sequence ID" value="KRY29136.1"/>
    <property type="molecule type" value="Genomic_DNA"/>
</dbReference>
<dbReference type="OrthoDB" id="10486012at2759"/>
<dbReference type="Proteomes" id="UP000054776">
    <property type="component" value="Unassembled WGS sequence"/>
</dbReference>
<sequence>MADIPELPFVTNRRSGTSLVYEGRAYKLRYTSKRGVALSSVHQFLLVPLGRCKANFIVSFHR</sequence>
<organism evidence="1 2">
    <name type="scientific">Trichinella spiralis</name>
    <name type="common">Trichina worm</name>
    <dbReference type="NCBI Taxonomy" id="6334"/>
    <lineage>
        <taxon>Eukaryota</taxon>
        <taxon>Metazoa</taxon>
        <taxon>Ecdysozoa</taxon>
        <taxon>Nematoda</taxon>
        <taxon>Enoplea</taxon>
        <taxon>Dorylaimia</taxon>
        <taxon>Trichinellida</taxon>
        <taxon>Trichinellidae</taxon>
        <taxon>Trichinella</taxon>
    </lineage>
</organism>
<evidence type="ECO:0000313" key="1">
    <source>
        <dbReference type="EMBL" id="KRY29136.1"/>
    </source>
</evidence>
<reference evidence="1 2" key="1">
    <citation type="submission" date="2015-01" db="EMBL/GenBank/DDBJ databases">
        <title>Evolution of Trichinella species and genotypes.</title>
        <authorList>
            <person name="Korhonen P.K."/>
            <person name="Edoardo P."/>
            <person name="Giuseppe L.R."/>
            <person name="Gasser R.B."/>
        </authorList>
    </citation>
    <scope>NUCLEOTIDE SEQUENCE [LARGE SCALE GENOMIC DNA]</scope>
    <source>
        <strain evidence="1">ISS3</strain>
    </source>
</reference>
<comment type="caution">
    <text evidence="1">The sequence shown here is derived from an EMBL/GenBank/DDBJ whole genome shotgun (WGS) entry which is preliminary data.</text>
</comment>
<protein>
    <submittedName>
        <fullName evidence="1">Uncharacterized protein</fullName>
    </submittedName>
</protein>
<dbReference type="AlphaFoldDB" id="A0A0V1AWJ3"/>
<gene>
    <name evidence="1" type="ORF">T01_10751</name>
</gene>